<dbReference type="InterPro" id="IPR036436">
    <property type="entry name" value="Disintegrin_dom_sf"/>
</dbReference>
<name>A0AAN7VT82_9COLE</name>
<feature type="domain" description="Peptidase M12B" evidence="8">
    <location>
        <begin position="647"/>
        <end position="897"/>
    </location>
</feature>
<feature type="region of interest" description="Disordered" evidence="5">
    <location>
        <begin position="578"/>
        <end position="619"/>
    </location>
</feature>
<evidence type="ECO:0000256" key="4">
    <source>
        <dbReference type="PROSITE-ProRule" id="PRU00276"/>
    </source>
</evidence>
<dbReference type="InterPro" id="IPR001590">
    <property type="entry name" value="Peptidase_M12B"/>
</dbReference>
<evidence type="ECO:0000256" key="5">
    <source>
        <dbReference type="SAM" id="MobiDB-lite"/>
    </source>
</evidence>
<dbReference type="InterPro" id="IPR051489">
    <property type="entry name" value="ADAM_Metalloproteinase"/>
</dbReference>
<feature type="binding site" evidence="4">
    <location>
        <position position="853"/>
    </location>
    <ligand>
        <name>Zn(2+)</name>
        <dbReference type="ChEBI" id="CHEBI:29105"/>
        <note>catalytic</note>
    </ligand>
</feature>
<dbReference type="InterPro" id="IPR001762">
    <property type="entry name" value="Disintegrin_dom"/>
</dbReference>
<feature type="transmembrane region" description="Helical" evidence="6">
    <location>
        <begin position="1146"/>
        <end position="1169"/>
    </location>
</feature>
<keyword evidence="3" id="KW-0165">Cleavage on pair of basic residues</keyword>
<accession>A0AAN7VT82</accession>
<dbReference type="SUPFAM" id="SSF55486">
    <property type="entry name" value="Metalloproteases ('zincins'), catalytic domain"/>
    <property type="match status" value="1"/>
</dbReference>
<feature type="binding site" evidence="4">
    <location>
        <position position="843"/>
    </location>
    <ligand>
        <name>Zn(2+)</name>
        <dbReference type="ChEBI" id="CHEBI:29105"/>
        <note>catalytic</note>
    </ligand>
</feature>
<dbReference type="GO" id="GO:0046872">
    <property type="term" value="F:metal ion binding"/>
    <property type="evidence" value="ECO:0007669"/>
    <property type="project" value="UniProtKB-KW"/>
</dbReference>
<dbReference type="GO" id="GO:0006509">
    <property type="term" value="P:membrane protein ectodomain proteolysis"/>
    <property type="evidence" value="ECO:0007669"/>
    <property type="project" value="TreeGrafter"/>
</dbReference>
<evidence type="ECO:0000256" key="3">
    <source>
        <dbReference type="ARBA" id="ARBA00022685"/>
    </source>
</evidence>
<comment type="catalytic activity">
    <reaction evidence="1">
        <text>Endopeptidase of broad specificity.</text>
        <dbReference type="EC" id="3.4.24.81"/>
    </reaction>
</comment>
<feature type="domain" description="Disintegrin" evidence="7">
    <location>
        <begin position="914"/>
        <end position="1020"/>
    </location>
</feature>
<feature type="region of interest" description="Disordered" evidence="5">
    <location>
        <begin position="361"/>
        <end position="398"/>
    </location>
</feature>
<sequence length="1285" mass="146319">MLDVIRRLSRINFLNEVVTDLGQNDKNTFIFPRENNPRLANLNKTYTVTKNTEELPNDNEINEILMKCKLNVIEAANRMGMDLETEDWLNIDLPIMEDQELDSMEELTYMEKGEMTEEFDQNEIQGKECFEEDVPEEIVDLTEVHHLSNDLNVGNNLNLKDYSQDLAQDSSVKNYLQDGPFLKLCVGERHMIVKLRSLHRVKESKKILDTNSQNTNILRKENIHVGEWCVFKDSSKKNKRNLLFGRIMAFSYLSGLGKSRKYSLLSAPIEAPITEHQSSTNRGLGCLCTFYQIDKQNEIDFEIDVKLSLANLSYTFMDVKNYICNIPQPIVNVHSQYFIPKRLLTEINTLSQRYNYTQDLSEKSKTVNDESSNESDNDSIMIDDSPETKSLSSSENDERGIEINTEKYYAIFFDHQWYLGRVVEIQKYQLKIKFLESNLNEFRWPKNNQIETIKKEFVFYGPLTLLGCHPFELKRFDMQNIIKKYKELKREPGSSVHGSVIDGVFEGKIVLPTESFYVEKAHHYFPYKDHPNRTFHSVIYNDAHVKDPYENHREGHGGGCGITDEVIQWMDRIQNSAVEDDAAPIPTPKAKKMSKKVSIDDMKSKADIRPSPSPNHEDFINKYSREANEDKYVRHKRATRLREENKNTCSLYIQTDPLIWRHIREGFPEHTDSRKEMEVNDKTREEILSLIAHHVTAVNYIYRDTKFDGRSEHRNIKFEVQRIKIDDYSACNCTHRHCEINQFCMENIDVSNFLNIHSLGNHEDFCLAYVFTYRDFTGGTLGLAWVASASGASGGICEKYKTYTETIGGMYQSTKRSLNTGIITFVNYNSRVPPKVSQLTLAHEIGHNFGSPHDYPPECRPGGLNGNFIMFASATSGDRPNNSRFSGCSVGNISNVLDAIEDNKKRNCFTASAGAFCGNKIVEAGEECDCGYDINECSDICCYPRIVDPEDKQNNASAKGCHRRRDTQCSPSQGPCCSGESCSFVPAYREEVCKIESDCSRSSKCNGFSAECPQPTPRPDKTRCNNGTQLCVKGECTGSICLEWNLTACSLTSQDHPNMDKRKLCELACQNGTDICRSTSEFAHIVGLPPGGISLRPGSPCDNFQGYCDVFLKCRAVDADGPLVRLMNLLLNKETLMNVAQWITEYWWAVLLIGIGFIIFMGLFIKCCAVHTPSSNPKKPPARRLSETLRRPMNTLRRMRHYNGHHSSTASNAGRSRTDRSSRPSASQGPRAGYGQGRGQYYAPKDYSPLATAPPSSYNVRPNNHPELYAGAYDRNAYEMRQQKV</sequence>
<dbReference type="EMBL" id="JAVRBK010000001">
    <property type="protein sequence ID" value="KAK5650201.1"/>
    <property type="molecule type" value="Genomic_DNA"/>
</dbReference>
<evidence type="ECO:0000313" key="9">
    <source>
        <dbReference type="EMBL" id="KAK5650201.1"/>
    </source>
</evidence>
<dbReference type="Gene3D" id="4.10.70.10">
    <property type="entry name" value="Disintegrin domain"/>
    <property type="match status" value="1"/>
</dbReference>
<evidence type="ECO:0000313" key="10">
    <source>
        <dbReference type="Proteomes" id="UP001329430"/>
    </source>
</evidence>
<dbReference type="Pfam" id="PF21299">
    <property type="entry name" value="ADAM10_Cys-rich"/>
    <property type="match status" value="1"/>
</dbReference>
<dbReference type="SMART" id="SM00050">
    <property type="entry name" value="DISIN"/>
    <property type="match status" value="1"/>
</dbReference>
<organism evidence="9 10">
    <name type="scientific">Pyrocoelia pectoralis</name>
    <dbReference type="NCBI Taxonomy" id="417401"/>
    <lineage>
        <taxon>Eukaryota</taxon>
        <taxon>Metazoa</taxon>
        <taxon>Ecdysozoa</taxon>
        <taxon>Arthropoda</taxon>
        <taxon>Hexapoda</taxon>
        <taxon>Insecta</taxon>
        <taxon>Pterygota</taxon>
        <taxon>Neoptera</taxon>
        <taxon>Endopterygota</taxon>
        <taxon>Coleoptera</taxon>
        <taxon>Polyphaga</taxon>
        <taxon>Elateriformia</taxon>
        <taxon>Elateroidea</taxon>
        <taxon>Lampyridae</taxon>
        <taxon>Lampyrinae</taxon>
        <taxon>Pyrocoelia</taxon>
    </lineage>
</organism>
<reference evidence="9 10" key="1">
    <citation type="journal article" date="2024" name="Insects">
        <title>An Improved Chromosome-Level Genome Assembly of the Firefly Pyrocoelia pectoralis.</title>
        <authorList>
            <person name="Fu X."/>
            <person name="Meyer-Rochow V.B."/>
            <person name="Ballantyne L."/>
            <person name="Zhu X."/>
        </authorList>
    </citation>
    <scope>NUCLEOTIDE SEQUENCE [LARGE SCALE GENOMIC DNA]</scope>
    <source>
        <strain evidence="9">XCY_ONT2</strain>
    </source>
</reference>
<dbReference type="EC" id="3.4.24.81" evidence="2"/>
<dbReference type="InterPro" id="IPR049038">
    <property type="entry name" value="ADAM10_Cys-rich"/>
</dbReference>
<dbReference type="PANTHER" id="PTHR45702:SF2">
    <property type="entry name" value="KUZBANIAN, ISOFORM A"/>
    <property type="match status" value="1"/>
</dbReference>
<feature type="binding site" evidence="4">
    <location>
        <position position="847"/>
    </location>
    <ligand>
        <name>Zn(2+)</name>
        <dbReference type="ChEBI" id="CHEBI:29105"/>
        <note>catalytic</note>
    </ligand>
</feature>
<comment type="caution">
    <text evidence="9">The sequence shown here is derived from an EMBL/GenBank/DDBJ whole genome shotgun (WGS) entry which is preliminary data.</text>
</comment>
<dbReference type="InterPro" id="IPR024079">
    <property type="entry name" value="MetalloPept_cat_dom_sf"/>
</dbReference>
<keyword evidence="6" id="KW-0472">Membrane</keyword>
<dbReference type="PROSITE" id="PS50214">
    <property type="entry name" value="DISINTEGRIN_2"/>
    <property type="match status" value="1"/>
</dbReference>
<gene>
    <name evidence="9" type="ORF">RI129_001230</name>
</gene>
<dbReference type="GO" id="GO:0007219">
    <property type="term" value="P:Notch signaling pathway"/>
    <property type="evidence" value="ECO:0007669"/>
    <property type="project" value="TreeGrafter"/>
</dbReference>
<dbReference type="Pfam" id="PF13574">
    <property type="entry name" value="Reprolysin_2"/>
    <property type="match status" value="1"/>
</dbReference>
<comment type="caution">
    <text evidence="4">Lacks conserved residue(s) required for the propagation of feature annotation.</text>
</comment>
<evidence type="ECO:0000256" key="1">
    <source>
        <dbReference type="ARBA" id="ARBA00001809"/>
    </source>
</evidence>
<feature type="active site" evidence="4">
    <location>
        <position position="844"/>
    </location>
</feature>
<evidence type="ECO:0000259" key="8">
    <source>
        <dbReference type="PROSITE" id="PS50215"/>
    </source>
</evidence>
<dbReference type="PROSITE" id="PS50215">
    <property type="entry name" value="ADAM_MEPRO"/>
    <property type="match status" value="1"/>
</dbReference>
<keyword evidence="6" id="KW-1133">Transmembrane helix</keyword>
<protein>
    <recommendedName>
        <fullName evidence="2">ADAM10 endopeptidase</fullName>
        <ecNumber evidence="2">3.4.24.81</ecNumber>
    </recommendedName>
</protein>
<proteinExistence type="predicted"/>
<keyword evidence="4" id="KW-0862">Zinc</keyword>
<evidence type="ECO:0000256" key="6">
    <source>
        <dbReference type="SAM" id="Phobius"/>
    </source>
</evidence>
<feature type="region of interest" description="Disordered" evidence="5">
    <location>
        <begin position="1195"/>
        <end position="1268"/>
    </location>
</feature>
<evidence type="ECO:0000256" key="2">
    <source>
        <dbReference type="ARBA" id="ARBA00012332"/>
    </source>
</evidence>
<feature type="compositionally biased region" description="Basic and acidic residues" evidence="5">
    <location>
        <begin position="597"/>
        <end position="608"/>
    </location>
</feature>
<dbReference type="GO" id="GO:0005886">
    <property type="term" value="C:plasma membrane"/>
    <property type="evidence" value="ECO:0007669"/>
    <property type="project" value="TreeGrafter"/>
</dbReference>
<dbReference type="Proteomes" id="UP001329430">
    <property type="component" value="Chromosome 1"/>
</dbReference>
<keyword evidence="6" id="KW-0812">Transmembrane</keyword>
<evidence type="ECO:0000259" key="7">
    <source>
        <dbReference type="PROSITE" id="PS50214"/>
    </source>
</evidence>
<dbReference type="GO" id="GO:0004222">
    <property type="term" value="F:metalloendopeptidase activity"/>
    <property type="evidence" value="ECO:0007669"/>
    <property type="project" value="InterPro"/>
</dbReference>
<feature type="compositionally biased region" description="Polar residues" evidence="5">
    <location>
        <begin position="1205"/>
        <end position="1215"/>
    </location>
</feature>
<keyword evidence="10" id="KW-1185">Reference proteome</keyword>
<dbReference type="SUPFAM" id="SSF57552">
    <property type="entry name" value="Blood coagulation inhibitor (disintegrin)"/>
    <property type="match status" value="1"/>
</dbReference>
<dbReference type="PANTHER" id="PTHR45702">
    <property type="entry name" value="ADAM10/ADAM17 METALLOPEPTIDASE FAMILY MEMBER"/>
    <property type="match status" value="1"/>
</dbReference>
<keyword evidence="4" id="KW-0479">Metal-binding</keyword>
<dbReference type="Gene3D" id="3.40.390.10">
    <property type="entry name" value="Collagenase (Catalytic Domain)"/>
    <property type="match status" value="1"/>
</dbReference>